<dbReference type="Pfam" id="PF13470">
    <property type="entry name" value="PIN_3"/>
    <property type="match status" value="1"/>
</dbReference>
<feature type="domain" description="PIN" evidence="1">
    <location>
        <begin position="28"/>
        <end position="135"/>
    </location>
</feature>
<evidence type="ECO:0000313" key="2">
    <source>
        <dbReference type="EMBL" id="MBM6928361.1"/>
    </source>
</evidence>
<evidence type="ECO:0000259" key="1">
    <source>
        <dbReference type="Pfam" id="PF13470"/>
    </source>
</evidence>
<dbReference type="PANTHER" id="PTHR34610:SF3">
    <property type="entry name" value="SSL7007 PROTEIN"/>
    <property type="match status" value="1"/>
</dbReference>
<accession>A0ABS2GU78</accession>
<name>A0ABS2GU78_9BURK</name>
<reference evidence="2 3" key="1">
    <citation type="journal article" date="2021" name="Sci. Rep.">
        <title>The distribution of antibiotic resistance genes in chicken gut microbiota commensals.</title>
        <authorList>
            <person name="Juricova H."/>
            <person name="Matiasovicova J."/>
            <person name="Kubasova T."/>
            <person name="Cejkova D."/>
            <person name="Rychlik I."/>
        </authorList>
    </citation>
    <scope>NUCLEOTIDE SEQUENCE [LARGE SCALE GENOMIC DNA]</scope>
    <source>
        <strain evidence="2 3">An562</strain>
    </source>
</reference>
<dbReference type="RefSeq" id="WP_205049954.1">
    <property type="nucleotide sequence ID" value="NZ_JACJKX010000004.1"/>
</dbReference>
<protein>
    <submittedName>
        <fullName evidence="2">Toxin-antitoxin system toxin component, PIN family</fullName>
    </submittedName>
</protein>
<dbReference type="SUPFAM" id="SSF88723">
    <property type="entry name" value="PIN domain-like"/>
    <property type="match status" value="1"/>
</dbReference>
<dbReference type="NCBIfam" id="TIGR00305">
    <property type="entry name" value="putative toxin-antitoxin system toxin component, PIN family"/>
    <property type="match status" value="1"/>
</dbReference>
<comment type="caution">
    <text evidence="2">The sequence shown here is derived from an EMBL/GenBank/DDBJ whole genome shotgun (WGS) entry which is preliminary data.</text>
</comment>
<keyword evidence="3" id="KW-1185">Reference proteome</keyword>
<dbReference type="InterPro" id="IPR029060">
    <property type="entry name" value="PIN-like_dom_sf"/>
</dbReference>
<dbReference type="EMBL" id="JACJKX010000004">
    <property type="protein sequence ID" value="MBM6928361.1"/>
    <property type="molecule type" value="Genomic_DNA"/>
</dbReference>
<proteinExistence type="predicted"/>
<evidence type="ECO:0000313" key="3">
    <source>
        <dbReference type="Proteomes" id="UP000777002"/>
    </source>
</evidence>
<dbReference type="InterPro" id="IPR002850">
    <property type="entry name" value="PIN_toxin-like"/>
</dbReference>
<organism evidence="2 3">
    <name type="scientific">Parasutterella secunda</name>
    <dbReference type="NCBI Taxonomy" id="626947"/>
    <lineage>
        <taxon>Bacteria</taxon>
        <taxon>Pseudomonadati</taxon>
        <taxon>Pseudomonadota</taxon>
        <taxon>Betaproteobacteria</taxon>
        <taxon>Burkholderiales</taxon>
        <taxon>Sutterellaceae</taxon>
        <taxon>Parasutterella</taxon>
    </lineage>
</organism>
<dbReference type="PANTHER" id="PTHR34610">
    <property type="entry name" value="SSL7007 PROTEIN"/>
    <property type="match status" value="1"/>
</dbReference>
<gene>
    <name evidence="2" type="ORF">H5985_03655</name>
</gene>
<sequence length="158" mass="18217">MAVDREKLLHLLEGARTFGRSLSGRYCVLDTNIVLDILLFKDSKVQPLLDAIATDNILPIGHLDTFFEFADVVTRPMFQLRDSQIDQLLHEWVKLHAVFREPLSTDFFCRDKDDNKFFNLSRATGAEYLISKDKKVLKARGKAKRFGCQVVKPEQFKL</sequence>
<dbReference type="InterPro" id="IPR002716">
    <property type="entry name" value="PIN_dom"/>
</dbReference>
<dbReference type="Proteomes" id="UP000777002">
    <property type="component" value="Unassembled WGS sequence"/>
</dbReference>